<dbReference type="AlphaFoldDB" id="A0A915L9Z8"/>
<protein>
    <submittedName>
        <fullName evidence="2">Uncharacterized protein</fullName>
    </submittedName>
</protein>
<dbReference type="WBParaSite" id="nRc.2.0.1.t47945-RA">
    <property type="protein sequence ID" value="nRc.2.0.1.t47945-RA"/>
    <property type="gene ID" value="nRc.2.0.1.g47945"/>
</dbReference>
<evidence type="ECO:0000313" key="2">
    <source>
        <dbReference type="WBParaSite" id="nRc.2.0.1.t47945-RA"/>
    </source>
</evidence>
<organism evidence="1 2">
    <name type="scientific">Romanomermis culicivorax</name>
    <name type="common">Nematode worm</name>
    <dbReference type="NCBI Taxonomy" id="13658"/>
    <lineage>
        <taxon>Eukaryota</taxon>
        <taxon>Metazoa</taxon>
        <taxon>Ecdysozoa</taxon>
        <taxon>Nematoda</taxon>
        <taxon>Enoplea</taxon>
        <taxon>Dorylaimia</taxon>
        <taxon>Mermithida</taxon>
        <taxon>Mermithoidea</taxon>
        <taxon>Mermithidae</taxon>
        <taxon>Romanomermis</taxon>
    </lineage>
</organism>
<dbReference type="Proteomes" id="UP000887565">
    <property type="component" value="Unplaced"/>
</dbReference>
<reference evidence="2" key="1">
    <citation type="submission" date="2022-11" db="UniProtKB">
        <authorList>
            <consortium name="WormBaseParasite"/>
        </authorList>
    </citation>
    <scope>IDENTIFICATION</scope>
</reference>
<proteinExistence type="predicted"/>
<name>A0A915L9Z8_ROMCU</name>
<accession>A0A915L9Z8</accession>
<keyword evidence="1" id="KW-1185">Reference proteome</keyword>
<evidence type="ECO:0000313" key="1">
    <source>
        <dbReference type="Proteomes" id="UP000887565"/>
    </source>
</evidence>
<sequence>MGRLGATCTTLNNKPISIARRSRNWTALPGRKPIRHIKSVNTVTTKRAIRKKEATFFSSFQVIQVTMNATSIKFGHCNKDKEGILMQQSALGKASSEASKSQFFDVEQIEDVLELCSAHCCITVKYIGGYFGYQQIHYALVVRLAKVNLREQAVVNA</sequence>